<dbReference type="InterPro" id="IPR050863">
    <property type="entry name" value="CenT-Element_Derived"/>
</dbReference>
<dbReference type="GO" id="GO:0003677">
    <property type="term" value="F:DNA binding"/>
    <property type="evidence" value="ECO:0007669"/>
    <property type="project" value="UniProtKB-KW"/>
</dbReference>
<dbReference type="Pfam" id="PF03221">
    <property type="entry name" value="HTH_Tnp_Tc5"/>
    <property type="match status" value="1"/>
</dbReference>
<gene>
    <name evidence="4" type="ORF">Pcinc_003486</name>
</gene>
<dbReference type="PANTHER" id="PTHR19303">
    <property type="entry name" value="TRANSPOSON"/>
    <property type="match status" value="1"/>
</dbReference>
<dbReference type="SMART" id="SM00674">
    <property type="entry name" value="CENPB"/>
    <property type="match status" value="1"/>
</dbReference>
<keyword evidence="2" id="KW-0238">DNA-binding</keyword>
<feature type="domain" description="HTH CENPB-type" evidence="3">
    <location>
        <begin position="57"/>
        <end position="130"/>
    </location>
</feature>
<evidence type="ECO:0000259" key="3">
    <source>
        <dbReference type="PROSITE" id="PS51253"/>
    </source>
</evidence>
<name>A0AAE1GGM7_PETCI</name>
<proteinExistence type="predicted"/>
<dbReference type="EMBL" id="JAWQEG010000249">
    <property type="protein sequence ID" value="KAK3892694.1"/>
    <property type="molecule type" value="Genomic_DNA"/>
</dbReference>
<evidence type="ECO:0000313" key="5">
    <source>
        <dbReference type="Proteomes" id="UP001286313"/>
    </source>
</evidence>
<evidence type="ECO:0000256" key="1">
    <source>
        <dbReference type="ARBA" id="ARBA00004123"/>
    </source>
</evidence>
<dbReference type="PANTHER" id="PTHR19303:SF74">
    <property type="entry name" value="POGO TRANSPOSABLE ELEMENT WITH KRAB DOMAIN"/>
    <property type="match status" value="1"/>
</dbReference>
<dbReference type="InterPro" id="IPR018586">
    <property type="entry name" value="Brinker_DNA-bd"/>
</dbReference>
<comment type="caution">
    <text evidence="4">The sequence shown here is derived from an EMBL/GenBank/DDBJ whole genome shotgun (WGS) entry which is preliminary data.</text>
</comment>
<dbReference type="PROSITE" id="PS51253">
    <property type="entry name" value="HTH_CENPB"/>
    <property type="match status" value="1"/>
</dbReference>
<evidence type="ECO:0000256" key="2">
    <source>
        <dbReference type="ARBA" id="ARBA00023125"/>
    </source>
</evidence>
<reference evidence="4" key="1">
    <citation type="submission" date="2023-10" db="EMBL/GenBank/DDBJ databases">
        <title>Genome assemblies of two species of porcelain crab, Petrolisthes cinctipes and Petrolisthes manimaculis (Anomura: Porcellanidae).</title>
        <authorList>
            <person name="Angst P."/>
        </authorList>
    </citation>
    <scope>NUCLEOTIDE SEQUENCE</scope>
    <source>
        <strain evidence="4">PB745_01</strain>
        <tissue evidence="4">Gill</tissue>
    </source>
</reference>
<keyword evidence="5" id="KW-1185">Reference proteome</keyword>
<dbReference type="InterPro" id="IPR009057">
    <property type="entry name" value="Homeodomain-like_sf"/>
</dbReference>
<dbReference type="Pfam" id="PF09607">
    <property type="entry name" value="BrkDBD"/>
    <property type="match status" value="1"/>
</dbReference>
<dbReference type="GO" id="GO:0005634">
    <property type="term" value="C:nucleus"/>
    <property type="evidence" value="ECO:0007669"/>
    <property type="project" value="UniProtKB-SubCell"/>
</dbReference>
<dbReference type="Proteomes" id="UP001286313">
    <property type="component" value="Unassembled WGS sequence"/>
</dbReference>
<evidence type="ECO:0000313" key="4">
    <source>
        <dbReference type="EMBL" id="KAK3892694.1"/>
    </source>
</evidence>
<dbReference type="AlphaFoldDB" id="A0AAE1GGM7"/>
<dbReference type="Gene3D" id="1.10.10.60">
    <property type="entry name" value="Homeodomain-like"/>
    <property type="match status" value="2"/>
</dbReference>
<accession>A0AAE1GGM7</accession>
<dbReference type="InterPro" id="IPR006600">
    <property type="entry name" value="HTH_CenpB_DNA-bd_dom"/>
</dbReference>
<protein>
    <recommendedName>
        <fullName evidence="3">HTH CENPB-type domain-containing protein</fullName>
    </recommendedName>
</protein>
<sequence>MGKRRNKYEASFKLKVIAAATATNNCAAAKEYGVTEKMVRTWRKNEDILARMKKTKCVMRSGSAQWPNLEKSVAEWISEHRQNGYVVTRNTIRKEAMKWANTNKEESRDFKATASWCSCFLKRHDFILQLKTKIARRLPSDLDSKLTSFNSYVISQRKQKNYSLSNIGNMDETPLNFDMVGNYTVDVKGTKSVLVKTTGHEKSCFTAVLSCMADGTKLKPMVIFKRKTMPKIKFPAGVFVHVQEKGWMDG</sequence>
<organism evidence="4 5">
    <name type="scientific">Petrolisthes cinctipes</name>
    <name type="common">Flat porcelain crab</name>
    <dbReference type="NCBI Taxonomy" id="88211"/>
    <lineage>
        <taxon>Eukaryota</taxon>
        <taxon>Metazoa</taxon>
        <taxon>Ecdysozoa</taxon>
        <taxon>Arthropoda</taxon>
        <taxon>Crustacea</taxon>
        <taxon>Multicrustacea</taxon>
        <taxon>Malacostraca</taxon>
        <taxon>Eumalacostraca</taxon>
        <taxon>Eucarida</taxon>
        <taxon>Decapoda</taxon>
        <taxon>Pleocyemata</taxon>
        <taxon>Anomura</taxon>
        <taxon>Galatheoidea</taxon>
        <taxon>Porcellanidae</taxon>
        <taxon>Petrolisthes</taxon>
    </lineage>
</organism>
<dbReference type="SUPFAM" id="SSF46689">
    <property type="entry name" value="Homeodomain-like"/>
    <property type="match status" value="1"/>
</dbReference>
<comment type="subcellular location">
    <subcellularLocation>
        <location evidence="1">Nucleus</location>
    </subcellularLocation>
</comment>